<feature type="compositionally biased region" description="Low complexity" evidence="1">
    <location>
        <begin position="1481"/>
        <end position="1493"/>
    </location>
</feature>
<feature type="compositionally biased region" description="Polar residues" evidence="1">
    <location>
        <begin position="1645"/>
        <end position="1666"/>
    </location>
</feature>
<feature type="region of interest" description="Disordered" evidence="1">
    <location>
        <begin position="1543"/>
        <end position="1597"/>
    </location>
</feature>
<feature type="compositionally biased region" description="Basic and acidic residues" evidence="1">
    <location>
        <begin position="1634"/>
        <end position="1644"/>
    </location>
</feature>
<feature type="region of interest" description="Disordered" evidence="1">
    <location>
        <begin position="614"/>
        <end position="634"/>
    </location>
</feature>
<feature type="compositionally biased region" description="Basic and acidic residues" evidence="1">
    <location>
        <begin position="863"/>
        <end position="872"/>
    </location>
</feature>
<feature type="compositionally biased region" description="Basic and acidic residues" evidence="1">
    <location>
        <begin position="668"/>
        <end position="688"/>
    </location>
</feature>
<feature type="compositionally biased region" description="Basic and acidic residues" evidence="1">
    <location>
        <begin position="1025"/>
        <end position="1035"/>
    </location>
</feature>
<feature type="region of interest" description="Disordered" evidence="1">
    <location>
        <begin position="797"/>
        <end position="824"/>
    </location>
</feature>
<feature type="compositionally biased region" description="Basic residues" evidence="1">
    <location>
        <begin position="388"/>
        <end position="405"/>
    </location>
</feature>
<feature type="compositionally biased region" description="Polar residues" evidence="1">
    <location>
        <begin position="216"/>
        <end position="226"/>
    </location>
</feature>
<name>A0AAD9L340_RIDPI</name>
<evidence type="ECO:0000313" key="3">
    <source>
        <dbReference type="Proteomes" id="UP001209878"/>
    </source>
</evidence>
<feature type="compositionally biased region" description="Polar residues" evidence="1">
    <location>
        <begin position="562"/>
        <end position="571"/>
    </location>
</feature>
<feature type="compositionally biased region" description="Basic and acidic residues" evidence="1">
    <location>
        <begin position="1047"/>
        <end position="1072"/>
    </location>
</feature>
<feature type="compositionally biased region" description="Basic residues" evidence="1">
    <location>
        <begin position="416"/>
        <end position="430"/>
    </location>
</feature>
<feature type="compositionally biased region" description="Basic and acidic residues" evidence="1">
    <location>
        <begin position="1345"/>
        <end position="1399"/>
    </location>
</feature>
<gene>
    <name evidence="2" type="ORF">NP493_364g00016</name>
</gene>
<feature type="region of interest" description="Disordered" evidence="1">
    <location>
        <begin position="328"/>
        <end position="532"/>
    </location>
</feature>
<comment type="caution">
    <text evidence="2">The sequence shown here is derived from an EMBL/GenBank/DDBJ whole genome shotgun (WGS) entry which is preliminary data.</text>
</comment>
<proteinExistence type="predicted"/>
<feature type="compositionally biased region" description="Basic and acidic residues" evidence="1">
    <location>
        <begin position="505"/>
        <end position="516"/>
    </location>
</feature>
<keyword evidence="3" id="KW-1185">Reference proteome</keyword>
<accession>A0AAD9L340</accession>
<evidence type="ECO:0000313" key="2">
    <source>
        <dbReference type="EMBL" id="KAK2182151.1"/>
    </source>
</evidence>
<reference evidence="2" key="1">
    <citation type="journal article" date="2023" name="Mol. Biol. Evol.">
        <title>Third-Generation Sequencing Reveals the Adaptive Role of the Epigenome in Three Deep-Sea Polychaetes.</title>
        <authorList>
            <person name="Perez M."/>
            <person name="Aroh O."/>
            <person name="Sun Y."/>
            <person name="Lan Y."/>
            <person name="Juniper S.K."/>
            <person name="Young C.R."/>
            <person name="Angers B."/>
            <person name="Qian P.Y."/>
        </authorList>
    </citation>
    <scope>NUCLEOTIDE SEQUENCE</scope>
    <source>
        <strain evidence="2">R07B-5</strain>
    </source>
</reference>
<feature type="compositionally biased region" description="Polar residues" evidence="1">
    <location>
        <begin position="1317"/>
        <end position="1328"/>
    </location>
</feature>
<feature type="region of interest" description="Disordered" evidence="1">
    <location>
        <begin position="1730"/>
        <end position="1765"/>
    </location>
</feature>
<feature type="compositionally biased region" description="Low complexity" evidence="1">
    <location>
        <begin position="406"/>
        <end position="415"/>
    </location>
</feature>
<feature type="region of interest" description="Disordered" evidence="1">
    <location>
        <begin position="1306"/>
        <end position="1439"/>
    </location>
</feature>
<feature type="region of interest" description="Disordered" evidence="1">
    <location>
        <begin position="853"/>
        <end position="872"/>
    </location>
</feature>
<feature type="region of interest" description="Disordered" evidence="1">
    <location>
        <begin position="1477"/>
        <end position="1508"/>
    </location>
</feature>
<sequence length="1870" mass="208876">MRYGAMRCDAMRCDAMRCDAMRCDAMRCDAMRCDAMRCDAMRCDAMRCDTINVNSTKSEIHLFNRQEGRVRQAEADLLRYGFVRGCESSSTSAVSPWVEPKTNERPRRVTFLTQTGRESPKHNITVEWSDRPALSLTDVVRQATSLKEATVRHRPSHRVINAPMVETGLSAIVDTATESPSQRVVNASMVETGSSVMVDTATETPSLDSDDLSQQVSGRVTSGTSRPSREAGVVESLLREQHDHEAKALKGARRTPGKRLRTTEDFDRKCLLATGAMLHSVKRPIAHHSDVPPECVTEVTTQHTGWGWRNLNDTSSQLDIVQWLGRVGSHGEGSSLTRERVTSITGDVNDTSYNESSTTADNDWSTAETTTTTTTTCIPLPVKCESPRRRHRSRRRRSSLRRHHSSPTTHRTSPSPKRHKSPQRRHRSSPMRRELSPIRSKSPLRMRNSSPIRHKLSPRRRRMSPMRRRSALRRHESSPMSHESSPMSHESSPMSHESSSTRYRCSSDKYPSNDHRHTSHGSYTSTDANFPCLDDTRLTDDDLETPTLVRNRRTDHGCRVLATSSDNTPEEQTADRLTRQEYTDSSVSLIQGDTESPIPFVDGHIEYARRQPEMPTDITPEGTTTRWSQNERDTDTDTDACISCLMSALVPQSQTPVDSSRGAASDITDTHEKARAGDAHSAPHEVLRSSEKGLSSAFVSYISPVVSVGSRRQNSCHPSGDTLTYNAWESPRETAGADEERNLPASECVSPYEMERTKDDSDTSRVVSPVRVTLADVRSPRRSMSVDFNRVIGKARPTDATTNDTRRCRSRNTRAGPCEERTRHRSTVDGDYLETMRKQARRLRSTVGNELRLSDANRTASAEVRRTETPPEPRRLETNVAIPNVLRFIKEQRVITSDVHPMRAHLSMQNYLRRTETQRSVPPMPRFTNTRRHIPTLRTERRPDNPGSRETSADNGAGLDRRMSLSRTSNQRPTSGTESTTCHVGRLRHDTAKASRDYDGIRETRVIISGVTNRYAVLGLQPMRKSEATAKDARSNQRRQSSAMLPHRYETPRNRPDSRAVTSRDGREAGLRTDHVGKILSVTGHCPVNLKGGKEKLSFADNVHKARATSLVATNKDWRVVSSNRLIRHYDVDQYAHSRIAGVGSDTLPIGKTRADTCRNSRTNGDSRQKHEVRRKPDCTAERKQQHPIANRQSRGDVGYTIHDTNDCYRRRHNTIGDERRHVEPTTNKGIGINQHCQGHRTRAPDVAVKAGHSCIPRLINDVDTQTVSCSSTRQRHRTSANTRAESVDALRQNVVYSGQKNNVVTRKTGHIRKTESLLSGNGDSSCHSRSTGGSGRVVTGGGQSRREPPCRSRERKRTQDHDDRQATSTDRKQQGGDQQKTDRDRWDSGRRAGGKGDETPSVLSSRTPHHGDDGKSAIPRQCRASVPQSFSSSERGTADNRRIHFAADTCPASGPETSLDWVTDFISNMASSPDFHRYRSSSPLTTPQSQPLDVDHTATANQRSSPPFLWPISSTQAHRPAPHLYKLDFVFKDVTLGAMGVPPDCSPEVKPSKDAAISGSSTYRKHDNKSTSNISSPNALRKSSSDMTRDNWSADDESWLRCDRPRRTASAIPVRQTTHRTRSASLRGGVDSRPVRCRSEYHRSTSARGGPRSSSLIPTCRSSGDASDRERAVYGKTSLPADWSHVRQLQSLRGSCFGDLPRAKEDILCGSTTPPDAASVWSVVGKTEHLNSGRHNGETRQRHKTGQPFPRHTPTKSAQRGRPMSCQITRDRTSLRYAVDTSRDDHVDRKPCVGIDLLQDSLSDVDITHFLVDSDTDLLANVKKIATGDVTVAHIRWPAGGAAKFRPQHSEPPVVSRHRLLPKRKQVNE</sequence>
<feature type="compositionally biased region" description="Polar residues" evidence="1">
    <location>
        <begin position="965"/>
        <end position="982"/>
    </location>
</feature>
<feature type="region of interest" description="Disordered" evidence="1">
    <location>
        <begin position="916"/>
        <end position="984"/>
    </location>
</feature>
<feature type="compositionally biased region" description="Basic and acidic residues" evidence="1">
    <location>
        <begin position="1153"/>
        <end position="1185"/>
    </location>
</feature>
<feature type="region of interest" description="Disordered" evidence="1">
    <location>
        <begin position="1611"/>
        <end position="1670"/>
    </location>
</feature>
<protein>
    <submittedName>
        <fullName evidence="2">Uncharacterized protein</fullName>
    </submittedName>
</protein>
<feature type="compositionally biased region" description="Low complexity" evidence="1">
    <location>
        <begin position="478"/>
        <end position="500"/>
    </location>
</feature>
<dbReference type="EMBL" id="JAODUO010000364">
    <property type="protein sequence ID" value="KAK2182151.1"/>
    <property type="molecule type" value="Genomic_DNA"/>
</dbReference>
<organism evidence="2 3">
    <name type="scientific">Ridgeia piscesae</name>
    <name type="common">Tubeworm</name>
    <dbReference type="NCBI Taxonomy" id="27915"/>
    <lineage>
        <taxon>Eukaryota</taxon>
        <taxon>Metazoa</taxon>
        <taxon>Spiralia</taxon>
        <taxon>Lophotrochozoa</taxon>
        <taxon>Annelida</taxon>
        <taxon>Polychaeta</taxon>
        <taxon>Sedentaria</taxon>
        <taxon>Canalipalpata</taxon>
        <taxon>Sabellida</taxon>
        <taxon>Siboglinidae</taxon>
        <taxon>Ridgeia</taxon>
    </lineage>
</organism>
<feature type="compositionally biased region" description="Basic and acidic residues" evidence="1">
    <location>
        <begin position="1730"/>
        <end position="1741"/>
    </location>
</feature>
<feature type="region of interest" description="Disordered" evidence="1">
    <location>
        <begin position="652"/>
        <end position="688"/>
    </location>
</feature>
<feature type="compositionally biased region" description="Basic residues" evidence="1">
    <location>
        <begin position="452"/>
        <end position="472"/>
    </location>
</feature>
<dbReference type="Proteomes" id="UP001209878">
    <property type="component" value="Unassembled WGS sequence"/>
</dbReference>
<evidence type="ECO:0000256" key="1">
    <source>
        <dbReference type="SAM" id="MobiDB-lite"/>
    </source>
</evidence>
<feature type="compositionally biased region" description="Gly residues" evidence="1">
    <location>
        <begin position="1333"/>
        <end position="1344"/>
    </location>
</feature>
<feature type="region of interest" description="Disordered" evidence="1">
    <location>
        <begin position="561"/>
        <end position="581"/>
    </location>
</feature>
<feature type="compositionally biased region" description="Polar residues" evidence="1">
    <location>
        <begin position="1571"/>
        <end position="1583"/>
    </location>
</feature>
<feature type="compositionally biased region" description="Polar residues" evidence="1">
    <location>
        <begin position="1427"/>
        <end position="1436"/>
    </location>
</feature>
<feature type="region of interest" description="Disordered" evidence="1">
    <location>
        <begin position="1153"/>
        <end position="1202"/>
    </location>
</feature>
<feature type="region of interest" description="Disordered" evidence="1">
    <location>
        <begin position="1025"/>
        <end position="1072"/>
    </location>
</feature>
<feature type="compositionally biased region" description="Polar residues" evidence="1">
    <location>
        <begin position="332"/>
        <end position="368"/>
    </location>
</feature>
<feature type="region of interest" description="Disordered" evidence="1">
    <location>
        <begin position="202"/>
        <end position="231"/>
    </location>
</feature>